<dbReference type="PANTHER" id="PTHR21377">
    <property type="entry name" value="PROTEIN FAM210B, MITOCHONDRIAL"/>
    <property type="match status" value="1"/>
</dbReference>
<comment type="caution">
    <text evidence="3">The sequence shown here is derived from an EMBL/GenBank/DDBJ whole genome shotgun (WGS) entry which is preliminary data.</text>
</comment>
<dbReference type="PANTHER" id="PTHR21377:SF0">
    <property type="entry name" value="PROTEIN FAM210B, MITOCHONDRIAL"/>
    <property type="match status" value="1"/>
</dbReference>
<feature type="compositionally biased region" description="Low complexity" evidence="1">
    <location>
        <begin position="46"/>
        <end position="58"/>
    </location>
</feature>
<dbReference type="OrthoDB" id="426386at2759"/>
<dbReference type="GO" id="GO:0005739">
    <property type="term" value="C:mitochondrion"/>
    <property type="evidence" value="ECO:0007669"/>
    <property type="project" value="TreeGrafter"/>
</dbReference>
<dbReference type="InterPro" id="IPR009688">
    <property type="entry name" value="FAM210A/B-like_dom"/>
</dbReference>
<sequence>MYPFRPVSPLRSFFRITTIPSPTRTYFNALRNSIKSPFKRTSIRFNSTSSSSATHNAHAPPPPRGKKPQGIKALMKEYGYPALAVYLALSMIDLPICYVLVHSMGQDKIQYYENKVKQTFGYGVSDGELKHQQEVQKIEAGIDEDGNANQKQEEEKEAAAKANQNMFQYILSQFSWTEFAIAYGLHKSLIFIRLPITAAITPGIVKLLRGWGFRIGTDKLSTTANLAKDLAKSGYKDITASSAKFGTRPGKRKWWWFF</sequence>
<evidence type="ECO:0000313" key="3">
    <source>
        <dbReference type="EMBL" id="KAF6059779.1"/>
    </source>
</evidence>
<name>A0A8X7NQ63_CANPA</name>
<dbReference type="AlphaFoldDB" id="A0A8X7NQ63"/>
<proteinExistence type="predicted"/>
<dbReference type="InterPro" id="IPR045866">
    <property type="entry name" value="FAM210A/B-like"/>
</dbReference>
<dbReference type="Proteomes" id="UP000590412">
    <property type="component" value="Unassembled WGS sequence"/>
</dbReference>
<evidence type="ECO:0000259" key="2">
    <source>
        <dbReference type="Pfam" id="PF06916"/>
    </source>
</evidence>
<protein>
    <recommendedName>
        <fullName evidence="2">DUF1279 domain-containing protein</fullName>
    </recommendedName>
</protein>
<organism evidence="3 4">
    <name type="scientific">Candida parapsilosis</name>
    <name type="common">Yeast</name>
    <dbReference type="NCBI Taxonomy" id="5480"/>
    <lineage>
        <taxon>Eukaryota</taxon>
        <taxon>Fungi</taxon>
        <taxon>Dikarya</taxon>
        <taxon>Ascomycota</taxon>
        <taxon>Saccharomycotina</taxon>
        <taxon>Pichiomycetes</taxon>
        <taxon>Debaryomycetaceae</taxon>
        <taxon>Candida/Lodderomyces clade</taxon>
        <taxon>Candida</taxon>
    </lineage>
</organism>
<evidence type="ECO:0000313" key="4">
    <source>
        <dbReference type="Proteomes" id="UP000590412"/>
    </source>
</evidence>
<gene>
    <name evidence="3" type="ORF">FOB60_001361</name>
</gene>
<dbReference type="EMBL" id="JABWAB010000001">
    <property type="protein sequence ID" value="KAF6059779.1"/>
    <property type="molecule type" value="Genomic_DNA"/>
</dbReference>
<evidence type="ECO:0000256" key="1">
    <source>
        <dbReference type="SAM" id="MobiDB-lite"/>
    </source>
</evidence>
<accession>A0A8X7NQ63</accession>
<feature type="region of interest" description="Disordered" evidence="1">
    <location>
        <begin position="46"/>
        <end position="69"/>
    </location>
</feature>
<reference evidence="3" key="1">
    <citation type="submission" date="2020-03" db="EMBL/GenBank/DDBJ databases">
        <title>FDA dAtabase for Regulatory Grade micrObial Sequences (FDA-ARGOS): Supporting development and validation of Infectious Disease Dx tests.</title>
        <authorList>
            <person name="Campos J."/>
            <person name="Goldberg B."/>
            <person name="Tallon L."/>
            <person name="Sadzewicz L."/>
            <person name="Vavikolanu K."/>
            <person name="Mehta A."/>
            <person name="Aluvathingal J."/>
            <person name="Nadendla S."/>
            <person name="Nandy P."/>
            <person name="Geyer C."/>
            <person name="Yan Y."/>
            <person name="Sichtig H."/>
        </authorList>
    </citation>
    <scope>NUCLEOTIDE SEQUENCE [LARGE SCALE GENOMIC DNA]</scope>
    <source>
        <strain evidence="3">FDAARGOS_652</strain>
    </source>
</reference>
<dbReference type="Pfam" id="PF06916">
    <property type="entry name" value="FAM210A-B_dom"/>
    <property type="match status" value="1"/>
</dbReference>
<feature type="domain" description="DUF1279" evidence="2">
    <location>
        <begin position="69"/>
        <end position="202"/>
    </location>
</feature>